<accession>A0AAV7UTM9</accession>
<reference evidence="2" key="1">
    <citation type="journal article" date="2022" name="bioRxiv">
        <title>Sequencing and chromosome-scale assembly of the giantPleurodeles waltlgenome.</title>
        <authorList>
            <person name="Brown T."/>
            <person name="Elewa A."/>
            <person name="Iarovenko S."/>
            <person name="Subramanian E."/>
            <person name="Araus A.J."/>
            <person name="Petzold A."/>
            <person name="Susuki M."/>
            <person name="Suzuki K.-i.T."/>
            <person name="Hayashi T."/>
            <person name="Toyoda A."/>
            <person name="Oliveira C."/>
            <person name="Osipova E."/>
            <person name="Leigh N.D."/>
            <person name="Simon A."/>
            <person name="Yun M.H."/>
        </authorList>
    </citation>
    <scope>NUCLEOTIDE SEQUENCE</scope>
    <source>
        <strain evidence="2">20211129_DDA</strain>
        <tissue evidence="2">Liver</tissue>
    </source>
</reference>
<protein>
    <submittedName>
        <fullName evidence="2">Uncharacterized protein</fullName>
    </submittedName>
</protein>
<evidence type="ECO:0000313" key="3">
    <source>
        <dbReference type="Proteomes" id="UP001066276"/>
    </source>
</evidence>
<evidence type="ECO:0000313" key="2">
    <source>
        <dbReference type="EMBL" id="KAJ1191726.1"/>
    </source>
</evidence>
<feature type="compositionally biased region" description="Basic and acidic residues" evidence="1">
    <location>
        <begin position="82"/>
        <end position="97"/>
    </location>
</feature>
<comment type="caution">
    <text evidence="2">The sequence shown here is derived from an EMBL/GenBank/DDBJ whole genome shotgun (WGS) entry which is preliminary data.</text>
</comment>
<name>A0AAV7UTM9_PLEWA</name>
<feature type="compositionally biased region" description="Basic and acidic residues" evidence="1">
    <location>
        <begin position="40"/>
        <end position="58"/>
    </location>
</feature>
<evidence type="ECO:0000256" key="1">
    <source>
        <dbReference type="SAM" id="MobiDB-lite"/>
    </source>
</evidence>
<gene>
    <name evidence="2" type="ORF">NDU88_001042</name>
</gene>
<proteinExistence type="predicted"/>
<dbReference type="AlphaFoldDB" id="A0AAV7UTM9"/>
<sequence length="103" mass="11752">MPTRKRWERLRRGFASLTQTYGGFKTRAGEGSGGVVFPRRRGDEDGKRNGGRRLVAERCRRRTPWRRQAERHQSSASTRRLGGKEKRIVRPSSEKKVALSGTA</sequence>
<keyword evidence="3" id="KW-1185">Reference proteome</keyword>
<feature type="region of interest" description="Disordered" evidence="1">
    <location>
        <begin position="25"/>
        <end position="103"/>
    </location>
</feature>
<dbReference type="Proteomes" id="UP001066276">
    <property type="component" value="Chromosome 2_2"/>
</dbReference>
<dbReference type="EMBL" id="JANPWB010000004">
    <property type="protein sequence ID" value="KAJ1191726.1"/>
    <property type="molecule type" value="Genomic_DNA"/>
</dbReference>
<organism evidence="2 3">
    <name type="scientific">Pleurodeles waltl</name>
    <name type="common">Iberian ribbed newt</name>
    <dbReference type="NCBI Taxonomy" id="8319"/>
    <lineage>
        <taxon>Eukaryota</taxon>
        <taxon>Metazoa</taxon>
        <taxon>Chordata</taxon>
        <taxon>Craniata</taxon>
        <taxon>Vertebrata</taxon>
        <taxon>Euteleostomi</taxon>
        <taxon>Amphibia</taxon>
        <taxon>Batrachia</taxon>
        <taxon>Caudata</taxon>
        <taxon>Salamandroidea</taxon>
        <taxon>Salamandridae</taxon>
        <taxon>Pleurodelinae</taxon>
        <taxon>Pleurodeles</taxon>
    </lineage>
</organism>